<feature type="chain" id="PRO_5031662459" description="Cell division coordinator CpoB" evidence="1">
    <location>
        <begin position="23"/>
        <end position="275"/>
    </location>
</feature>
<dbReference type="AlphaFoldDB" id="A0A7Z0HXC3"/>
<dbReference type="InterPro" id="IPR014162">
    <property type="entry name" value="CpoB_C"/>
</dbReference>
<keyword evidence="1" id="KW-0574">Periplasm</keyword>
<comment type="caution">
    <text evidence="3">The sequence shown here is derived from an EMBL/GenBank/DDBJ whole genome shotgun (WGS) entry which is preliminary data.</text>
</comment>
<accession>A0A7Z0HXC3</accession>
<dbReference type="InterPro" id="IPR019734">
    <property type="entry name" value="TPR_rpt"/>
</dbReference>
<evidence type="ECO:0000313" key="3">
    <source>
        <dbReference type="EMBL" id="NYS24033.1"/>
    </source>
</evidence>
<name>A0A7Z0HXC3_9RHOB</name>
<proteinExistence type="inferred from homology"/>
<dbReference type="Gene3D" id="1.25.40.10">
    <property type="entry name" value="Tetratricopeptide repeat domain"/>
    <property type="match status" value="1"/>
</dbReference>
<keyword evidence="1" id="KW-0131">Cell cycle</keyword>
<dbReference type="SUPFAM" id="SSF48452">
    <property type="entry name" value="TPR-like"/>
    <property type="match status" value="1"/>
</dbReference>
<evidence type="ECO:0000256" key="1">
    <source>
        <dbReference type="HAMAP-Rule" id="MF_02066"/>
    </source>
</evidence>
<dbReference type="Pfam" id="PF13432">
    <property type="entry name" value="TPR_16"/>
    <property type="match status" value="1"/>
</dbReference>
<keyword evidence="1" id="KW-0732">Signal</keyword>
<dbReference type="InterPro" id="IPR011990">
    <property type="entry name" value="TPR-like_helical_dom_sf"/>
</dbReference>
<feature type="signal peptide" evidence="1">
    <location>
        <begin position="1"/>
        <end position="22"/>
    </location>
</feature>
<dbReference type="HAMAP" id="MF_02066">
    <property type="entry name" value="CpoB"/>
    <property type="match status" value="1"/>
</dbReference>
<feature type="region of interest" description="Disordered" evidence="2">
    <location>
        <begin position="110"/>
        <end position="140"/>
    </location>
</feature>
<comment type="function">
    <text evidence="1">Mediates coordination of peptidoglycan synthesis and outer membrane constriction during cell division.</text>
</comment>
<keyword evidence="4" id="KW-1185">Reference proteome</keyword>
<protein>
    <recommendedName>
        <fullName evidence="1">Cell division coordinator CpoB</fullName>
    </recommendedName>
</protein>
<dbReference type="EMBL" id="JACBXS010000005">
    <property type="protein sequence ID" value="NYS24033.1"/>
    <property type="molecule type" value="Genomic_DNA"/>
</dbReference>
<dbReference type="GO" id="GO:0030288">
    <property type="term" value="C:outer membrane-bounded periplasmic space"/>
    <property type="evidence" value="ECO:0007669"/>
    <property type="project" value="UniProtKB-UniRule"/>
</dbReference>
<dbReference type="InterPro" id="IPR034706">
    <property type="entry name" value="CpoB"/>
</dbReference>
<dbReference type="GO" id="GO:0043093">
    <property type="term" value="P:FtsZ-dependent cytokinesis"/>
    <property type="evidence" value="ECO:0007669"/>
    <property type="project" value="UniProtKB-UniRule"/>
</dbReference>
<keyword evidence="1" id="KW-0175">Coiled coil</keyword>
<dbReference type="NCBIfam" id="TIGR02795">
    <property type="entry name" value="tol_pal_ybgF"/>
    <property type="match status" value="1"/>
</dbReference>
<keyword evidence="1" id="KW-0132">Cell division</keyword>
<feature type="coiled-coil region" evidence="1">
    <location>
        <begin position="25"/>
        <end position="85"/>
    </location>
</feature>
<dbReference type="Proteomes" id="UP000529417">
    <property type="component" value="Unassembled WGS sequence"/>
</dbReference>
<reference evidence="3 4" key="1">
    <citation type="journal article" date="2000" name="Arch. Microbiol.">
        <title>Rhodobaca bogoriensis gen. nov. and sp. nov., an alkaliphilic purple nonsulfur bacterium from African Rift Valley soda lakes.</title>
        <authorList>
            <person name="Milford A.D."/>
            <person name="Achenbach L.A."/>
            <person name="Jung D.O."/>
            <person name="Madigan M.T."/>
        </authorList>
    </citation>
    <scope>NUCLEOTIDE SEQUENCE [LARGE SCALE GENOMIC DNA]</scope>
    <source>
        <strain evidence="3 4">2376</strain>
    </source>
</reference>
<gene>
    <name evidence="3" type="primary">ybgF</name>
    <name evidence="1" type="synonym">cpoB</name>
    <name evidence="3" type="ORF">HUK65_03440</name>
</gene>
<evidence type="ECO:0000256" key="2">
    <source>
        <dbReference type="SAM" id="MobiDB-lite"/>
    </source>
</evidence>
<dbReference type="Pfam" id="PF13174">
    <property type="entry name" value="TPR_6"/>
    <property type="match status" value="1"/>
</dbReference>
<dbReference type="RefSeq" id="WP_179904737.1">
    <property type="nucleotide sequence ID" value="NZ_JACBXS010000005.1"/>
</dbReference>
<sequence length="275" mass="29170" precursor="true">MRRGLVILLAVAGVALTTPARADTLADLRVEVERLATDMARLRAELLPGDGSSPPAVDGDTLERIDRIEAALSRLTGQAEELDFRIRQIVRDATNRLGDIEFRLVELEGGDPTQLGTTPPLGGVDLSLPGQTTTPESAPEAEADAPLMAADEQRTFDQAVALLEDGRADEAAEALKAFLEAYPGGPMTEQAQLRLGEAHRARGATGDAARTYLNLFTAAPQGRHAPAALLALGEALAELGETAEACVMFEELSDRFPGSDEEARGREAFARLSCG</sequence>
<organism evidence="3 4">
    <name type="scientific">Rhabdonatronobacter sediminivivens</name>
    <dbReference type="NCBI Taxonomy" id="2743469"/>
    <lineage>
        <taxon>Bacteria</taxon>
        <taxon>Pseudomonadati</taxon>
        <taxon>Pseudomonadota</taxon>
        <taxon>Alphaproteobacteria</taxon>
        <taxon>Rhodobacterales</taxon>
        <taxon>Paracoccaceae</taxon>
        <taxon>Rhabdonatronobacter</taxon>
    </lineage>
</organism>
<comment type="similarity">
    <text evidence="1">Belongs to the CpoB family.</text>
</comment>
<evidence type="ECO:0000313" key="4">
    <source>
        <dbReference type="Proteomes" id="UP000529417"/>
    </source>
</evidence>
<comment type="subcellular location">
    <subcellularLocation>
        <location evidence="1">Periplasm</location>
    </subcellularLocation>
</comment>